<proteinExistence type="predicted"/>
<dbReference type="EMBL" id="JYDV01005666">
    <property type="protein sequence ID" value="KRY94432.1"/>
    <property type="molecule type" value="Genomic_DNA"/>
</dbReference>
<protein>
    <submittedName>
        <fullName evidence="1">Uncharacterized protein</fullName>
    </submittedName>
</protein>
<evidence type="ECO:0000313" key="1">
    <source>
        <dbReference type="EMBL" id="KRY94432.1"/>
    </source>
</evidence>
<dbReference type="Proteomes" id="UP000054826">
    <property type="component" value="Unassembled WGS sequence"/>
</dbReference>
<evidence type="ECO:0000313" key="2">
    <source>
        <dbReference type="Proteomes" id="UP000054826"/>
    </source>
</evidence>
<accession>A0A0V1G831</accession>
<organism evidence="1 2">
    <name type="scientific">Trichinella pseudospiralis</name>
    <name type="common">Parasitic roundworm</name>
    <dbReference type="NCBI Taxonomy" id="6337"/>
    <lineage>
        <taxon>Eukaryota</taxon>
        <taxon>Metazoa</taxon>
        <taxon>Ecdysozoa</taxon>
        <taxon>Nematoda</taxon>
        <taxon>Enoplea</taxon>
        <taxon>Dorylaimia</taxon>
        <taxon>Trichinellida</taxon>
        <taxon>Trichinellidae</taxon>
        <taxon>Trichinella</taxon>
    </lineage>
</organism>
<gene>
    <name evidence="1" type="ORF">T4C_10680</name>
</gene>
<dbReference type="AlphaFoldDB" id="A0A0V1G831"/>
<reference evidence="1 2" key="1">
    <citation type="submission" date="2015-01" db="EMBL/GenBank/DDBJ databases">
        <title>Evolution of Trichinella species and genotypes.</title>
        <authorList>
            <person name="Korhonen P.K."/>
            <person name="Edoardo P."/>
            <person name="Giuseppe L.R."/>
            <person name="Gasser R.B."/>
        </authorList>
    </citation>
    <scope>NUCLEOTIDE SEQUENCE [LARGE SCALE GENOMIC DNA]</scope>
    <source>
        <strain evidence="1">ISS176</strain>
    </source>
</reference>
<name>A0A0V1G831_TRIPS</name>
<comment type="caution">
    <text evidence="1">The sequence shown here is derived from an EMBL/GenBank/DDBJ whole genome shotgun (WGS) entry which is preliminary data.</text>
</comment>
<sequence>MLTVCKWSERTKLPLIIPRDQSPSRVIYTCSA</sequence>